<evidence type="ECO:0000313" key="7">
    <source>
        <dbReference type="EMBL" id="PIV63367.1"/>
    </source>
</evidence>
<dbReference type="PANTHER" id="PTHR20275:SF0">
    <property type="entry name" value="NAD KINASE"/>
    <property type="match status" value="1"/>
</dbReference>
<comment type="caution">
    <text evidence="6">Lacks conserved residue(s) required for the propagation of feature annotation.</text>
</comment>
<dbReference type="Proteomes" id="UP000228886">
    <property type="component" value="Unassembled WGS sequence"/>
</dbReference>
<comment type="function">
    <text evidence="6">Involved in the regulation of the intracellular balance of NAD and NADP, and is a key enzyme in the biosynthesis of NADP. Catalyzes specifically the phosphorylation on 2'-hydroxyl of the adenosine moiety of NAD to yield NADP.</text>
</comment>
<reference evidence="8" key="1">
    <citation type="submission" date="2017-09" db="EMBL/GenBank/DDBJ databases">
        <title>Depth-based differentiation of microbial function through sediment-hosted aquifers and enrichment of novel symbionts in the deep terrestrial subsurface.</title>
        <authorList>
            <person name="Probst A.J."/>
            <person name="Ladd B."/>
            <person name="Jarett J.K."/>
            <person name="Geller-Mcgrath D.E."/>
            <person name="Sieber C.M.K."/>
            <person name="Emerson J.B."/>
            <person name="Anantharaman K."/>
            <person name="Thomas B.C."/>
            <person name="Malmstrom R."/>
            <person name="Stieglmeier M."/>
            <person name="Klingl A."/>
            <person name="Woyke T."/>
            <person name="Ryan C.M."/>
            <person name="Banfield J.F."/>
        </authorList>
    </citation>
    <scope>NUCLEOTIDE SEQUENCE [LARGE SCALE GENOMIC DNA]</scope>
</reference>
<comment type="cofactor">
    <cofactor evidence="6">
        <name>a divalent metal cation</name>
        <dbReference type="ChEBI" id="CHEBI:60240"/>
    </cofactor>
</comment>
<comment type="subcellular location">
    <subcellularLocation>
        <location evidence="6">Cytoplasm</location>
    </subcellularLocation>
</comment>
<keyword evidence="2 6" id="KW-0418">Kinase</keyword>
<comment type="similarity">
    <text evidence="6">Belongs to the NAD kinase family.</text>
</comment>
<accession>A0A2M7E6K3</accession>
<comment type="catalytic activity">
    <reaction evidence="5 6">
        <text>NAD(+) + ATP = ADP + NADP(+) + H(+)</text>
        <dbReference type="Rhea" id="RHEA:18629"/>
        <dbReference type="ChEBI" id="CHEBI:15378"/>
        <dbReference type="ChEBI" id="CHEBI:30616"/>
        <dbReference type="ChEBI" id="CHEBI:57540"/>
        <dbReference type="ChEBI" id="CHEBI:58349"/>
        <dbReference type="ChEBI" id="CHEBI:456216"/>
        <dbReference type="EC" id="2.7.1.23"/>
    </reaction>
</comment>
<dbReference type="PANTHER" id="PTHR20275">
    <property type="entry name" value="NAD KINASE"/>
    <property type="match status" value="1"/>
</dbReference>
<dbReference type="GO" id="GO:0005524">
    <property type="term" value="F:ATP binding"/>
    <property type="evidence" value="ECO:0007669"/>
    <property type="project" value="UniProtKB-KW"/>
</dbReference>
<dbReference type="Pfam" id="PF01513">
    <property type="entry name" value="NAD_kinase"/>
    <property type="match status" value="1"/>
</dbReference>
<feature type="binding site" evidence="6">
    <location>
        <begin position="125"/>
        <end position="126"/>
    </location>
    <ligand>
        <name>NAD(+)</name>
        <dbReference type="ChEBI" id="CHEBI:57540"/>
    </ligand>
</feature>
<sequence>MIKKVVLFPNLKKKGVSRIASSLEKRLSERKIKIEKKISSETDLVIALGGDGTVLKAAGEIKSAKTLLLGVNLGEVGFLNLVSWERLNQALDEILAQKFLVSPRLMLAVQAKKKNISFKEISCLNEVVLMRKGPRIISLSVFGKGGKIGDFCVDGLIIATPTGSSGHSLSAGGPLVFPEEEVIILTPICPVSLTSRSLILKGDEELSIKAISADSNLTIDGQKNFLLRKNETLLIKKFPFMLKLVDASRKGYFCLLQEKLGWLR</sequence>
<dbReference type="AlphaFoldDB" id="A0A2M7E6K3"/>
<comment type="caution">
    <text evidence="7">The sequence shown here is derived from an EMBL/GenBank/DDBJ whole genome shotgun (WGS) entry which is preliminary data.</text>
</comment>
<dbReference type="GO" id="GO:0006741">
    <property type="term" value="P:NADP+ biosynthetic process"/>
    <property type="evidence" value="ECO:0007669"/>
    <property type="project" value="UniProtKB-UniRule"/>
</dbReference>
<feature type="binding site" evidence="6">
    <location>
        <position position="56"/>
    </location>
    <ligand>
        <name>NAD(+)</name>
        <dbReference type="ChEBI" id="CHEBI:57540"/>
    </ligand>
</feature>
<feature type="binding site" evidence="6">
    <location>
        <begin position="165"/>
        <end position="170"/>
    </location>
    <ligand>
        <name>NAD(+)</name>
        <dbReference type="ChEBI" id="CHEBI:57540"/>
    </ligand>
</feature>
<keyword evidence="6" id="KW-0547">Nucleotide-binding</keyword>
<keyword evidence="1 6" id="KW-0808">Transferase</keyword>
<dbReference type="EMBL" id="PETL01000373">
    <property type="protein sequence ID" value="PIV63367.1"/>
    <property type="molecule type" value="Genomic_DNA"/>
</dbReference>
<dbReference type="HAMAP" id="MF_00361">
    <property type="entry name" value="NAD_kinase"/>
    <property type="match status" value="1"/>
</dbReference>
<dbReference type="EC" id="2.7.1.23" evidence="6"/>
<dbReference type="GO" id="GO:0019674">
    <property type="term" value="P:NAD+ metabolic process"/>
    <property type="evidence" value="ECO:0007669"/>
    <property type="project" value="InterPro"/>
</dbReference>
<keyword evidence="6" id="KW-0963">Cytoplasm</keyword>
<organism evidence="7 8">
    <name type="scientific">bacterium (Candidatus Ratteibacteria) CG01_land_8_20_14_3_00_40_19</name>
    <dbReference type="NCBI Taxonomy" id="2014290"/>
    <lineage>
        <taxon>Bacteria</taxon>
        <taxon>Candidatus Ratteibacteria</taxon>
    </lineage>
</organism>
<dbReference type="Gene3D" id="2.60.200.30">
    <property type="entry name" value="Probable inorganic polyphosphate/atp-NAD kinase, domain 2"/>
    <property type="match status" value="1"/>
</dbReference>
<evidence type="ECO:0000256" key="1">
    <source>
        <dbReference type="ARBA" id="ARBA00022679"/>
    </source>
</evidence>
<proteinExistence type="inferred from homology"/>
<name>A0A2M7E6K3_9BACT</name>
<dbReference type="InterPro" id="IPR017437">
    <property type="entry name" value="ATP-NAD_kinase_PpnK-typ_C"/>
</dbReference>
<protein>
    <recommendedName>
        <fullName evidence="6">NAD kinase</fullName>
        <ecNumber evidence="6">2.7.1.23</ecNumber>
    </recommendedName>
    <alternativeName>
        <fullName evidence="6">ATP-dependent NAD kinase</fullName>
    </alternativeName>
</protein>
<evidence type="ECO:0000256" key="6">
    <source>
        <dbReference type="HAMAP-Rule" id="MF_00361"/>
    </source>
</evidence>
<evidence type="ECO:0000256" key="3">
    <source>
        <dbReference type="ARBA" id="ARBA00022857"/>
    </source>
</evidence>
<dbReference type="InterPro" id="IPR002504">
    <property type="entry name" value="NADK"/>
</dbReference>
<dbReference type="InterPro" id="IPR016064">
    <property type="entry name" value="NAD/diacylglycerol_kinase_sf"/>
</dbReference>
<dbReference type="InterPro" id="IPR017438">
    <property type="entry name" value="ATP-NAD_kinase_N"/>
</dbReference>
<feature type="active site" description="Proton acceptor" evidence="6">
    <location>
        <position position="51"/>
    </location>
</feature>
<feature type="binding site" evidence="6">
    <location>
        <position position="222"/>
    </location>
    <ligand>
        <name>NAD(+)</name>
        <dbReference type="ChEBI" id="CHEBI:57540"/>
    </ligand>
</feature>
<dbReference type="GO" id="GO:0005737">
    <property type="term" value="C:cytoplasm"/>
    <property type="evidence" value="ECO:0007669"/>
    <property type="project" value="UniProtKB-SubCell"/>
</dbReference>
<keyword evidence="6" id="KW-0067">ATP-binding</keyword>
<dbReference type="Gene3D" id="3.40.50.10330">
    <property type="entry name" value="Probable inorganic polyphosphate/atp-NAD kinase, domain 1"/>
    <property type="match status" value="1"/>
</dbReference>
<evidence type="ECO:0000313" key="8">
    <source>
        <dbReference type="Proteomes" id="UP000228886"/>
    </source>
</evidence>
<feature type="binding site" evidence="6">
    <location>
        <begin position="51"/>
        <end position="52"/>
    </location>
    <ligand>
        <name>NAD(+)</name>
        <dbReference type="ChEBI" id="CHEBI:57540"/>
    </ligand>
</feature>
<dbReference type="SUPFAM" id="SSF111331">
    <property type="entry name" value="NAD kinase/diacylglycerol kinase-like"/>
    <property type="match status" value="1"/>
</dbReference>
<dbReference type="GO" id="GO:0051287">
    <property type="term" value="F:NAD binding"/>
    <property type="evidence" value="ECO:0007669"/>
    <property type="project" value="UniProtKB-ARBA"/>
</dbReference>
<evidence type="ECO:0000256" key="2">
    <source>
        <dbReference type="ARBA" id="ARBA00022777"/>
    </source>
</evidence>
<dbReference type="GO" id="GO:0003951">
    <property type="term" value="F:NAD+ kinase activity"/>
    <property type="evidence" value="ECO:0007669"/>
    <property type="project" value="UniProtKB-UniRule"/>
</dbReference>
<gene>
    <name evidence="6" type="primary">nadK</name>
    <name evidence="7" type="ORF">COS11_07795</name>
</gene>
<evidence type="ECO:0000256" key="5">
    <source>
        <dbReference type="ARBA" id="ARBA00047925"/>
    </source>
</evidence>
<evidence type="ECO:0000256" key="4">
    <source>
        <dbReference type="ARBA" id="ARBA00023027"/>
    </source>
</evidence>
<keyword evidence="4 6" id="KW-0520">NAD</keyword>
<keyword evidence="3 6" id="KW-0521">NADP</keyword>
<feature type="binding site" evidence="6">
    <location>
        <position position="154"/>
    </location>
    <ligand>
        <name>NAD(+)</name>
        <dbReference type="ChEBI" id="CHEBI:57540"/>
    </ligand>
</feature>
<dbReference type="GO" id="GO:0046872">
    <property type="term" value="F:metal ion binding"/>
    <property type="evidence" value="ECO:0007669"/>
    <property type="project" value="UniProtKB-UniRule"/>
</dbReference>
<dbReference type="Pfam" id="PF20143">
    <property type="entry name" value="NAD_kinase_C"/>
    <property type="match status" value="1"/>
</dbReference>